<evidence type="ECO:0000313" key="1">
    <source>
        <dbReference type="EMBL" id="ABA29384.1"/>
    </source>
</evidence>
<name>Q3LZQ0_9CAUD</name>
<reference evidence="1" key="1">
    <citation type="journal article" date="2005" name="Proc. Natl. Acad. Sci. U.S.A.">
        <title>The players in a mutualistic symbiosis: insects, bacteria, viruses, and virulence genes.</title>
        <authorList>
            <person name="Moran N.A."/>
            <person name="Degnan P.H."/>
            <person name="Santos S.R."/>
            <person name="Dunbar H.E."/>
            <person name="Ochman H."/>
        </authorList>
    </citation>
    <scope>NUCLEOTIDE SEQUENCE</scope>
</reference>
<dbReference type="EMBL" id="DQ092614">
    <property type="protein sequence ID" value="ABA29384.1"/>
    <property type="molecule type" value="Genomic_DNA"/>
</dbReference>
<accession>Q3LZQ0</accession>
<protein>
    <submittedName>
        <fullName evidence="1">Uncharacterized protein P52</fullName>
    </submittedName>
</protein>
<gene>
    <name evidence="1" type="primary">P52</name>
    <name evidence="1" type="ORF">APSE0708</name>
</gene>
<organism evidence="1">
    <name type="scientific">Bacteriophage APSE-2</name>
    <dbReference type="NCBI Taxonomy" id="340054"/>
    <lineage>
        <taxon>Viruses</taxon>
        <taxon>Duplodnaviria</taxon>
        <taxon>Heunggongvirae</taxon>
        <taxon>Uroviricota</taxon>
        <taxon>Caudoviricetes</taxon>
        <taxon>Sendosyvirus</taxon>
        <taxon>Sendosyvirus APSE2</taxon>
    </lineage>
</organism>
<sequence>MRFGASLNCDASGWVKSTKSPLTSLWTNCACAKHNPPFALQNRHCLAPGEKALSGRASRPLSSARVAIFMAFCAPDLACSPKSFNSSTDSAHSDRWLSLG</sequence>
<proteinExistence type="predicted"/>